<keyword evidence="3" id="KW-0444">Lipid biosynthesis</keyword>
<dbReference type="InterPro" id="IPR020843">
    <property type="entry name" value="ER"/>
</dbReference>
<dbReference type="CDD" id="cd08290">
    <property type="entry name" value="ETR"/>
    <property type="match status" value="1"/>
</dbReference>
<feature type="domain" description="Enoyl reductase (ER)" evidence="15">
    <location>
        <begin position="17"/>
        <end position="341"/>
    </location>
</feature>
<dbReference type="InterPro" id="IPR013149">
    <property type="entry name" value="ADH-like_C"/>
</dbReference>
<dbReference type="SMART" id="SM00829">
    <property type="entry name" value="PKS_ER"/>
    <property type="match status" value="1"/>
</dbReference>
<dbReference type="SUPFAM" id="SSF51735">
    <property type="entry name" value="NAD(P)-binding Rossmann-fold domains"/>
    <property type="match status" value="1"/>
</dbReference>
<evidence type="ECO:0000256" key="14">
    <source>
        <dbReference type="SAM" id="MobiDB-lite"/>
    </source>
</evidence>
<accession>A0AAF3EEX8</accession>
<dbReference type="GO" id="GO:0006633">
    <property type="term" value="P:fatty acid biosynthetic process"/>
    <property type="evidence" value="ECO:0007669"/>
    <property type="project" value="UniProtKB-KW"/>
</dbReference>
<dbReference type="InterPro" id="IPR013154">
    <property type="entry name" value="ADH-like_N"/>
</dbReference>
<keyword evidence="6" id="KW-0809">Transit peptide</keyword>
<keyword evidence="16" id="KW-1185">Reference proteome</keyword>
<dbReference type="WBParaSite" id="MBELARI_LOCUS12508">
    <property type="protein sequence ID" value="MBELARI_LOCUS12508"/>
    <property type="gene ID" value="MBELARI_LOCUS12508"/>
</dbReference>
<evidence type="ECO:0000256" key="9">
    <source>
        <dbReference type="ARBA" id="ARBA00023128"/>
    </source>
</evidence>
<dbReference type="InterPro" id="IPR011032">
    <property type="entry name" value="GroES-like_sf"/>
</dbReference>
<dbReference type="GO" id="GO:0005739">
    <property type="term" value="C:mitochondrion"/>
    <property type="evidence" value="ECO:0007669"/>
    <property type="project" value="UniProtKB-SubCell"/>
</dbReference>
<sequence length="470" mass="52891">MFEYVERRVLRFHKNGDPREVLQMEKEKFQFKLEEGQVLIRWLCSPINPLDINIVQGVYAIQRELPAIGGSEAAGRVVKTHANSTLKQGDLVFPFISMSPNCWTDYSVANEDQLVKVDSRIDPLMASTFSVNPCTAWQMLRNFVEMNAGDWIIQNSANSGVGRSVIQLAKAWGIHSINIVRDRANIEKLKIELKHIGATHVFTEEEFAKNGRTFVREIVQNTHGGTVKLAFNGVGGRSCLAIAGALARGGTLITYGGMSKKAHEFSTAQLVFNDIRVRGIANGMWLMEGGHEEIVERMLKDLQELAVLGKLTPPPLDYHKIEDFKIAIENSMDGKHGKQMFIFEKATDSGFTSSPTSFSSLSPNSSFSEFPNGSSTSAFYPYQPIEVEVYAQTVDAEPQKRRSKRRSANRGKYNGQIGRPPKYLTNLITVDVETQMNRHKHTDDVLRKRRQKLALETCRRKKDQDIQVIV</sequence>
<dbReference type="Pfam" id="PF00107">
    <property type="entry name" value="ADH_zinc_N"/>
    <property type="match status" value="1"/>
</dbReference>
<keyword evidence="4" id="KW-0276">Fatty acid metabolism</keyword>
<name>A0AAF3EEX8_9BILA</name>
<dbReference type="PANTHER" id="PTHR43981:SF1">
    <property type="entry name" value="ENOYL-[ACYL-CARRIER-PROTEIN] REDUCTASE, MITOCHONDRIAL"/>
    <property type="match status" value="1"/>
</dbReference>
<evidence type="ECO:0000313" key="17">
    <source>
        <dbReference type="WBParaSite" id="MBELARI_LOCUS12508"/>
    </source>
</evidence>
<dbReference type="Gene3D" id="3.40.50.720">
    <property type="entry name" value="NAD(P)-binding Rossmann-like Domain"/>
    <property type="match status" value="1"/>
</dbReference>
<keyword evidence="10" id="KW-0275">Fatty acid biosynthesis</keyword>
<dbReference type="SUPFAM" id="SSF50129">
    <property type="entry name" value="GroES-like"/>
    <property type="match status" value="1"/>
</dbReference>
<keyword evidence="9" id="KW-0496">Mitochondrion</keyword>
<dbReference type="AlphaFoldDB" id="A0AAF3EEX8"/>
<evidence type="ECO:0000256" key="3">
    <source>
        <dbReference type="ARBA" id="ARBA00022516"/>
    </source>
</evidence>
<evidence type="ECO:0000256" key="2">
    <source>
        <dbReference type="ARBA" id="ARBA00010371"/>
    </source>
</evidence>
<evidence type="ECO:0000256" key="10">
    <source>
        <dbReference type="ARBA" id="ARBA00023160"/>
    </source>
</evidence>
<comment type="similarity">
    <text evidence="2">Belongs to the zinc-containing alcohol dehydrogenase family. Quinone oxidoreductase subfamily.</text>
</comment>
<dbReference type="GO" id="GO:0141148">
    <property type="term" value="F:enoyl-[acyl-carrier-protein] reductase (NADPH) activity"/>
    <property type="evidence" value="ECO:0007669"/>
    <property type="project" value="UniProtKB-EC"/>
</dbReference>
<protein>
    <recommendedName>
        <fullName evidence="12">Enoyl-[acyl-carrier-protein] reductase, mitochondrial</fullName>
        <ecNumber evidence="11">1.3.1.104</ecNumber>
    </recommendedName>
    <alternativeName>
        <fullName evidence="13">2-enoyl thioester reductase</fullName>
    </alternativeName>
</protein>
<keyword evidence="5" id="KW-0521">NADP</keyword>
<dbReference type="InterPro" id="IPR036291">
    <property type="entry name" value="NAD(P)-bd_dom_sf"/>
</dbReference>
<dbReference type="PANTHER" id="PTHR43981">
    <property type="entry name" value="ENOYL-[ACYL-CARRIER-PROTEIN] REDUCTASE, MITOCHONDRIAL"/>
    <property type="match status" value="1"/>
</dbReference>
<evidence type="ECO:0000256" key="11">
    <source>
        <dbReference type="ARBA" id="ARBA00038963"/>
    </source>
</evidence>
<evidence type="ECO:0000256" key="1">
    <source>
        <dbReference type="ARBA" id="ARBA00004173"/>
    </source>
</evidence>
<keyword evidence="7" id="KW-0560">Oxidoreductase</keyword>
<keyword evidence="8" id="KW-0443">Lipid metabolism</keyword>
<evidence type="ECO:0000256" key="4">
    <source>
        <dbReference type="ARBA" id="ARBA00022832"/>
    </source>
</evidence>
<dbReference type="Proteomes" id="UP000887575">
    <property type="component" value="Unassembled WGS sequence"/>
</dbReference>
<evidence type="ECO:0000256" key="6">
    <source>
        <dbReference type="ARBA" id="ARBA00022946"/>
    </source>
</evidence>
<dbReference type="EC" id="1.3.1.104" evidence="11"/>
<dbReference type="Gene3D" id="3.90.180.10">
    <property type="entry name" value="Medium-chain alcohol dehydrogenases, catalytic domain"/>
    <property type="match status" value="1"/>
</dbReference>
<dbReference type="InterPro" id="IPR051034">
    <property type="entry name" value="Mito_Enoyl-ACP_Reductase"/>
</dbReference>
<evidence type="ECO:0000256" key="8">
    <source>
        <dbReference type="ARBA" id="ARBA00023098"/>
    </source>
</evidence>
<evidence type="ECO:0000256" key="5">
    <source>
        <dbReference type="ARBA" id="ARBA00022857"/>
    </source>
</evidence>
<proteinExistence type="inferred from homology"/>
<evidence type="ECO:0000259" key="15">
    <source>
        <dbReference type="SMART" id="SM00829"/>
    </source>
</evidence>
<reference evidence="17" key="1">
    <citation type="submission" date="2024-02" db="UniProtKB">
        <authorList>
            <consortium name="WormBaseParasite"/>
        </authorList>
    </citation>
    <scope>IDENTIFICATION</scope>
</reference>
<evidence type="ECO:0000256" key="7">
    <source>
        <dbReference type="ARBA" id="ARBA00023002"/>
    </source>
</evidence>
<evidence type="ECO:0000256" key="12">
    <source>
        <dbReference type="ARBA" id="ARBA00041058"/>
    </source>
</evidence>
<feature type="region of interest" description="Disordered" evidence="14">
    <location>
        <begin position="393"/>
        <end position="418"/>
    </location>
</feature>
<dbReference type="Pfam" id="PF08240">
    <property type="entry name" value="ADH_N"/>
    <property type="match status" value="1"/>
</dbReference>
<comment type="subcellular location">
    <subcellularLocation>
        <location evidence="1">Mitochondrion</location>
    </subcellularLocation>
</comment>
<organism evidence="16 17">
    <name type="scientific">Mesorhabditis belari</name>
    <dbReference type="NCBI Taxonomy" id="2138241"/>
    <lineage>
        <taxon>Eukaryota</taxon>
        <taxon>Metazoa</taxon>
        <taxon>Ecdysozoa</taxon>
        <taxon>Nematoda</taxon>
        <taxon>Chromadorea</taxon>
        <taxon>Rhabditida</taxon>
        <taxon>Rhabditina</taxon>
        <taxon>Rhabditomorpha</taxon>
        <taxon>Rhabditoidea</taxon>
        <taxon>Rhabditidae</taxon>
        <taxon>Mesorhabditinae</taxon>
        <taxon>Mesorhabditis</taxon>
    </lineage>
</organism>
<evidence type="ECO:0000313" key="16">
    <source>
        <dbReference type="Proteomes" id="UP000887575"/>
    </source>
</evidence>
<evidence type="ECO:0000256" key="13">
    <source>
        <dbReference type="ARBA" id="ARBA00042123"/>
    </source>
</evidence>